<protein>
    <submittedName>
        <fullName evidence="1">Uncharacterized protein</fullName>
    </submittedName>
</protein>
<accession>A0A2P2N5N2</accession>
<proteinExistence type="predicted"/>
<dbReference type="EMBL" id="GGEC01057327">
    <property type="protein sequence ID" value="MBX37811.1"/>
    <property type="molecule type" value="Transcribed_RNA"/>
</dbReference>
<reference evidence="1" key="1">
    <citation type="submission" date="2018-02" db="EMBL/GenBank/DDBJ databases">
        <title>Rhizophora mucronata_Transcriptome.</title>
        <authorList>
            <person name="Meera S.P."/>
            <person name="Sreeshan A."/>
            <person name="Augustine A."/>
        </authorList>
    </citation>
    <scope>NUCLEOTIDE SEQUENCE</scope>
    <source>
        <tissue evidence="1">Leaf</tissue>
    </source>
</reference>
<organism evidence="1">
    <name type="scientific">Rhizophora mucronata</name>
    <name type="common">Asiatic mangrove</name>
    <dbReference type="NCBI Taxonomy" id="61149"/>
    <lineage>
        <taxon>Eukaryota</taxon>
        <taxon>Viridiplantae</taxon>
        <taxon>Streptophyta</taxon>
        <taxon>Embryophyta</taxon>
        <taxon>Tracheophyta</taxon>
        <taxon>Spermatophyta</taxon>
        <taxon>Magnoliopsida</taxon>
        <taxon>eudicotyledons</taxon>
        <taxon>Gunneridae</taxon>
        <taxon>Pentapetalae</taxon>
        <taxon>rosids</taxon>
        <taxon>fabids</taxon>
        <taxon>Malpighiales</taxon>
        <taxon>Rhizophoraceae</taxon>
        <taxon>Rhizophora</taxon>
    </lineage>
</organism>
<dbReference type="AlphaFoldDB" id="A0A2P2N5N2"/>
<sequence>MATFSFPPCKTFFSSTISFKESSTLFSGRSLIISMSSLLPSAITCELGLVKTSL</sequence>
<name>A0A2P2N5N2_RHIMU</name>
<evidence type="ECO:0000313" key="1">
    <source>
        <dbReference type="EMBL" id="MBX37811.1"/>
    </source>
</evidence>